<evidence type="ECO:0000256" key="2">
    <source>
        <dbReference type="ARBA" id="ARBA00011901"/>
    </source>
</evidence>
<feature type="chain" id="PRO_5015660472" description="N-acetylmuramoyl-L-alanine amidase" evidence="5">
    <location>
        <begin position="26"/>
        <end position="272"/>
    </location>
</feature>
<keyword evidence="5" id="KW-0732">Signal</keyword>
<evidence type="ECO:0000256" key="4">
    <source>
        <dbReference type="ARBA" id="ARBA00023316"/>
    </source>
</evidence>
<accession>A0A2T0U7H8</accession>
<evidence type="ECO:0000256" key="3">
    <source>
        <dbReference type="ARBA" id="ARBA00022801"/>
    </source>
</evidence>
<dbReference type="Pfam" id="PF01510">
    <property type="entry name" value="Amidase_2"/>
    <property type="match status" value="1"/>
</dbReference>
<dbReference type="InterPro" id="IPR002502">
    <property type="entry name" value="Amidase_domain"/>
</dbReference>
<keyword evidence="3" id="KW-0378">Hydrolase</keyword>
<dbReference type="PANTHER" id="PTHR30417">
    <property type="entry name" value="N-ACETYLMURAMOYL-L-ALANINE AMIDASE AMID"/>
    <property type="match status" value="1"/>
</dbReference>
<evidence type="ECO:0000256" key="5">
    <source>
        <dbReference type="SAM" id="SignalP"/>
    </source>
</evidence>
<dbReference type="GO" id="GO:0019867">
    <property type="term" value="C:outer membrane"/>
    <property type="evidence" value="ECO:0007669"/>
    <property type="project" value="TreeGrafter"/>
</dbReference>
<feature type="domain" description="N-acetylmuramoyl-L-alanine amidase" evidence="6">
    <location>
        <begin position="58"/>
        <end position="191"/>
    </location>
</feature>
<dbReference type="GO" id="GO:0071555">
    <property type="term" value="P:cell wall organization"/>
    <property type="evidence" value="ECO:0007669"/>
    <property type="project" value="UniProtKB-KW"/>
</dbReference>
<dbReference type="GO" id="GO:0009253">
    <property type="term" value="P:peptidoglycan catabolic process"/>
    <property type="evidence" value="ECO:0007669"/>
    <property type="project" value="InterPro"/>
</dbReference>
<dbReference type="PANTHER" id="PTHR30417:SF1">
    <property type="entry name" value="N-ACETYLMURAMOYL-L-ALANINE AMIDASE AMID"/>
    <property type="match status" value="1"/>
</dbReference>
<dbReference type="GO" id="GO:0009254">
    <property type="term" value="P:peptidoglycan turnover"/>
    <property type="evidence" value="ECO:0007669"/>
    <property type="project" value="TreeGrafter"/>
</dbReference>
<evidence type="ECO:0000259" key="6">
    <source>
        <dbReference type="SMART" id="SM00644"/>
    </source>
</evidence>
<keyword evidence="8" id="KW-1185">Reference proteome</keyword>
<keyword evidence="4" id="KW-0961">Cell wall biogenesis/degradation</keyword>
<dbReference type="OrthoDB" id="9794842at2"/>
<dbReference type="CDD" id="cd06583">
    <property type="entry name" value="PGRP"/>
    <property type="match status" value="1"/>
</dbReference>
<dbReference type="SUPFAM" id="SSF55846">
    <property type="entry name" value="N-acetylmuramoyl-L-alanine amidase-like"/>
    <property type="match status" value="1"/>
</dbReference>
<evidence type="ECO:0000313" key="8">
    <source>
        <dbReference type="Proteomes" id="UP000238034"/>
    </source>
</evidence>
<dbReference type="Proteomes" id="UP000238034">
    <property type="component" value="Unassembled WGS sequence"/>
</dbReference>
<organism evidence="7 8">
    <name type="scientific">Arcticibacter pallidicorallinus</name>
    <dbReference type="NCBI Taxonomy" id="1259464"/>
    <lineage>
        <taxon>Bacteria</taxon>
        <taxon>Pseudomonadati</taxon>
        <taxon>Bacteroidota</taxon>
        <taxon>Sphingobacteriia</taxon>
        <taxon>Sphingobacteriales</taxon>
        <taxon>Sphingobacteriaceae</taxon>
        <taxon>Arcticibacter</taxon>
    </lineage>
</organism>
<dbReference type="GO" id="GO:0008745">
    <property type="term" value="F:N-acetylmuramoyl-L-alanine amidase activity"/>
    <property type="evidence" value="ECO:0007669"/>
    <property type="project" value="UniProtKB-EC"/>
</dbReference>
<reference evidence="7 8" key="1">
    <citation type="submission" date="2018-03" db="EMBL/GenBank/DDBJ databases">
        <title>Genomic Encyclopedia of Type Strains, Phase III (KMG-III): the genomes of soil and plant-associated and newly described type strains.</title>
        <authorList>
            <person name="Whitman W."/>
        </authorList>
    </citation>
    <scope>NUCLEOTIDE SEQUENCE [LARGE SCALE GENOMIC DNA]</scope>
    <source>
        <strain evidence="7 8">CGMCC 1.9313</strain>
    </source>
</reference>
<proteinExistence type="predicted"/>
<dbReference type="EC" id="3.5.1.28" evidence="2"/>
<protein>
    <recommendedName>
        <fullName evidence="2">N-acetylmuramoyl-L-alanine amidase</fullName>
        <ecNumber evidence="2">3.5.1.28</ecNumber>
    </recommendedName>
</protein>
<comment type="catalytic activity">
    <reaction evidence="1">
        <text>Hydrolyzes the link between N-acetylmuramoyl residues and L-amino acid residues in certain cell-wall glycopeptides.</text>
        <dbReference type="EC" id="3.5.1.28"/>
    </reaction>
</comment>
<dbReference type="AlphaFoldDB" id="A0A2T0U7H8"/>
<feature type="signal peptide" evidence="5">
    <location>
        <begin position="1"/>
        <end position="25"/>
    </location>
</feature>
<dbReference type="SMART" id="SM00644">
    <property type="entry name" value="Ami_2"/>
    <property type="match status" value="1"/>
</dbReference>
<dbReference type="Gene3D" id="3.40.80.10">
    <property type="entry name" value="Peptidoglycan recognition protein-like"/>
    <property type="match status" value="1"/>
</dbReference>
<comment type="caution">
    <text evidence="7">The sequence shown here is derived from an EMBL/GenBank/DDBJ whole genome shotgun (WGS) entry which is preliminary data.</text>
</comment>
<dbReference type="EMBL" id="PVTH01000003">
    <property type="protein sequence ID" value="PRY53867.1"/>
    <property type="molecule type" value="Genomic_DNA"/>
</dbReference>
<dbReference type="InterPro" id="IPR036505">
    <property type="entry name" value="Amidase/PGRP_sf"/>
</dbReference>
<dbReference type="InterPro" id="IPR051206">
    <property type="entry name" value="NAMLAA_amidase_2"/>
</dbReference>
<evidence type="ECO:0000313" key="7">
    <source>
        <dbReference type="EMBL" id="PRY53867.1"/>
    </source>
</evidence>
<name>A0A2T0U7H8_9SPHI</name>
<sequence>MKKYILPAFLLFAVIYAGCSSHPYSATNRIYKKQAKDLAKSLEALPPVANYGGKVPAYQVGTVNLNLRKPNYVIIHHTAQKSCEQTLKTFTLERTQVSAHYVICKDGTVHHMLNDYFRAWHAGNGKWGNNTDINSSSIGIELDNNGFEAFSDSQIESLLQLLAVLKKNYNIPVANFIGHSDIAPGRKVDPNANFPWQRLSEGGFGHWPDAVLDTVPSPFNSVHALRMIGYNVKDSIAAIKAFKLHFIQTDTSPVITPKDKAVLQNLLKKMDL</sequence>
<evidence type="ECO:0000256" key="1">
    <source>
        <dbReference type="ARBA" id="ARBA00001561"/>
    </source>
</evidence>
<dbReference type="RefSeq" id="WP_106292446.1">
    <property type="nucleotide sequence ID" value="NZ_PVTH01000003.1"/>
</dbReference>
<gene>
    <name evidence="7" type="ORF">B0I27_103340</name>
</gene>